<protein>
    <submittedName>
        <fullName evidence="2">Uncharacterized protein</fullName>
    </submittedName>
</protein>
<dbReference type="Proteomes" id="UP001229313">
    <property type="component" value="Chromosome"/>
</dbReference>
<evidence type="ECO:0000256" key="1">
    <source>
        <dbReference type="SAM" id="MobiDB-lite"/>
    </source>
</evidence>
<name>A0ABY9PAU3_9GAMM</name>
<feature type="region of interest" description="Disordered" evidence="1">
    <location>
        <begin position="120"/>
        <end position="143"/>
    </location>
</feature>
<gene>
    <name evidence="2" type="ORF">RDV84_04320</name>
</gene>
<evidence type="ECO:0000313" key="2">
    <source>
        <dbReference type="EMBL" id="WMT04084.1"/>
    </source>
</evidence>
<evidence type="ECO:0000313" key="3">
    <source>
        <dbReference type="Proteomes" id="UP001229313"/>
    </source>
</evidence>
<feature type="compositionally biased region" description="Polar residues" evidence="1">
    <location>
        <begin position="131"/>
        <end position="143"/>
    </location>
</feature>
<accession>A0ABY9PAU3</accession>
<proteinExistence type="predicted"/>
<dbReference type="EMBL" id="CP133568">
    <property type="protein sequence ID" value="WMT04084.1"/>
    <property type="molecule type" value="Genomic_DNA"/>
</dbReference>
<sequence length="143" mass="15920">MREQRAAVVFGRAQAAVHRLRRVRDGSAEDVRLGLMAEADAQHRHAGAGDRFVAHAHVRRALGAPGSGRDNDRAVCAGNASTVGFCRRWLERQRRDSRYRFAVFIALEDAARVECVQRARPRRMRRAPSLNRMSDGQIASSSG</sequence>
<organism evidence="2 3">
    <name type="scientific">Lysobacter yananisis</name>
    <dbReference type="NCBI Taxonomy" id="1003114"/>
    <lineage>
        <taxon>Bacteria</taxon>
        <taxon>Pseudomonadati</taxon>
        <taxon>Pseudomonadota</taxon>
        <taxon>Gammaproteobacteria</taxon>
        <taxon>Lysobacterales</taxon>
        <taxon>Lysobacteraceae</taxon>
        <taxon>Lysobacter</taxon>
    </lineage>
</organism>
<reference evidence="2 3" key="1">
    <citation type="submission" date="2023-08" db="EMBL/GenBank/DDBJ databases">
        <title>The whole genome sequence of Lysobacter yananisis.</title>
        <authorList>
            <person name="Sun H."/>
        </authorList>
    </citation>
    <scope>NUCLEOTIDE SEQUENCE [LARGE SCALE GENOMIC DNA]</scope>
    <source>
        <strain evidence="2 3">SNNU513</strain>
    </source>
</reference>
<keyword evidence="3" id="KW-1185">Reference proteome</keyword>
<dbReference type="RefSeq" id="WP_309152594.1">
    <property type="nucleotide sequence ID" value="NZ_CP133568.1"/>
</dbReference>